<evidence type="ECO:0000313" key="2">
    <source>
        <dbReference type="WBParaSite" id="MCU_001095-RA"/>
    </source>
</evidence>
<feature type="region of interest" description="Disordered" evidence="1">
    <location>
        <begin position="27"/>
        <end position="68"/>
    </location>
</feature>
<organism evidence="2">
    <name type="scientific">Mesocestoides corti</name>
    <name type="common">Flatworm</name>
    <dbReference type="NCBI Taxonomy" id="53468"/>
    <lineage>
        <taxon>Eukaryota</taxon>
        <taxon>Metazoa</taxon>
        <taxon>Spiralia</taxon>
        <taxon>Lophotrochozoa</taxon>
        <taxon>Platyhelminthes</taxon>
        <taxon>Cestoda</taxon>
        <taxon>Eucestoda</taxon>
        <taxon>Cyclophyllidea</taxon>
        <taxon>Mesocestoididae</taxon>
        <taxon>Mesocestoides</taxon>
    </lineage>
</organism>
<sequence>MSSAESHMHHHEHGSADCKKTCGEAEKCSTGCHKQGSGHGGESCGHEKPADCTQKCHTDEKKPAGDCKGCCK</sequence>
<dbReference type="WBParaSite" id="MCU_001095-RA">
    <property type="protein sequence ID" value="MCU_001095-RA"/>
    <property type="gene ID" value="MCU_001095"/>
</dbReference>
<feature type="compositionally biased region" description="Basic and acidic residues" evidence="1">
    <location>
        <begin position="44"/>
        <end position="65"/>
    </location>
</feature>
<proteinExistence type="predicted"/>
<name>A0A5K3ELK3_MESCO</name>
<accession>A0A5K3ELK3</accession>
<evidence type="ECO:0000256" key="1">
    <source>
        <dbReference type="SAM" id="MobiDB-lite"/>
    </source>
</evidence>
<protein>
    <submittedName>
        <fullName evidence="2">Copper resistance protein</fullName>
    </submittedName>
</protein>
<dbReference type="AlphaFoldDB" id="A0A5K3ELK3"/>
<reference evidence="2" key="1">
    <citation type="submission" date="2019-11" db="UniProtKB">
        <authorList>
            <consortium name="WormBaseParasite"/>
        </authorList>
    </citation>
    <scope>IDENTIFICATION</scope>
</reference>